<dbReference type="HAMAP" id="MF_00265">
    <property type="entry name" value="VapC_Nob1"/>
    <property type="match status" value="1"/>
</dbReference>
<dbReference type="Proteomes" id="UP000075515">
    <property type="component" value="Unassembled WGS sequence"/>
</dbReference>
<dbReference type="AlphaFoldDB" id="A0A150SQD7"/>
<evidence type="ECO:0000256" key="5">
    <source>
        <dbReference type="HAMAP-Rule" id="MF_00265"/>
    </source>
</evidence>
<evidence type="ECO:0000259" key="6">
    <source>
        <dbReference type="Pfam" id="PF01850"/>
    </source>
</evidence>
<feature type="binding site" evidence="5">
    <location>
        <position position="6"/>
    </location>
    <ligand>
        <name>Mg(2+)</name>
        <dbReference type="ChEBI" id="CHEBI:18420"/>
    </ligand>
</feature>
<evidence type="ECO:0000313" key="7">
    <source>
        <dbReference type="EMBL" id="KYF94478.1"/>
    </source>
</evidence>
<dbReference type="InterPro" id="IPR002716">
    <property type="entry name" value="PIN_dom"/>
</dbReference>
<dbReference type="InterPro" id="IPR022907">
    <property type="entry name" value="VapC_family"/>
</dbReference>
<name>A0A150SQD7_SORCE</name>
<comment type="cofactor">
    <cofactor evidence="5">
        <name>Mg(2+)</name>
        <dbReference type="ChEBI" id="CHEBI:18420"/>
    </cofactor>
</comment>
<dbReference type="EMBL" id="JEMC01001738">
    <property type="protein sequence ID" value="KYF94478.1"/>
    <property type="molecule type" value="Genomic_DNA"/>
</dbReference>
<dbReference type="GO" id="GO:0016787">
    <property type="term" value="F:hydrolase activity"/>
    <property type="evidence" value="ECO:0007669"/>
    <property type="project" value="UniProtKB-KW"/>
</dbReference>
<evidence type="ECO:0000313" key="8">
    <source>
        <dbReference type="Proteomes" id="UP000075515"/>
    </source>
</evidence>
<dbReference type="Pfam" id="PF01850">
    <property type="entry name" value="PIN"/>
    <property type="match status" value="1"/>
</dbReference>
<reference evidence="7 8" key="1">
    <citation type="submission" date="2014-02" db="EMBL/GenBank/DDBJ databases">
        <title>The small core and large imbalanced accessory genome model reveals a collaborative survival strategy of Sorangium cellulosum strains in nature.</title>
        <authorList>
            <person name="Han K."/>
            <person name="Peng R."/>
            <person name="Blom J."/>
            <person name="Li Y.-Z."/>
        </authorList>
    </citation>
    <scope>NUCLEOTIDE SEQUENCE [LARGE SCALE GENOMIC DNA]</scope>
    <source>
        <strain evidence="7 8">So0149</strain>
    </source>
</reference>
<sequence length="151" mass="16467">MKIAFDTSVLVAGLHRAHPLHGRAVVWIDAVAERRVSGLATWHALAELWSVLTRLPQPARASPEQALQVVRRVRGVFDVRPVDPSVYDEAMQRCTDRQLSSGVLFDALHLVAAEHAGANALVTFNGSDFLRLAAPTSPRIVIPPDPPEVTL</sequence>
<dbReference type="Gene3D" id="3.40.50.1010">
    <property type="entry name" value="5'-nuclease"/>
    <property type="match status" value="1"/>
</dbReference>
<evidence type="ECO:0000256" key="1">
    <source>
        <dbReference type="ARBA" id="ARBA00022649"/>
    </source>
</evidence>
<feature type="binding site" evidence="5">
    <location>
        <position position="106"/>
    </location>
    <ligand>
        <name>Mg(2+)</name>
        <dbReference type="ChEBI" id="CHEBI:18420"/>
    </ligand>
</feature>
<keyword evidence="3 5" id="KW-0479">Metal-binding</keyword>
<evidence type="ECO:0000256" key="2">
    <source>
        <dbReference type="ARBA" id="ARBA00022722"/>
    </source>
</evidence>
<keyword evidence="1 5" id="KW-1277">Toxin-antitoxin system</keyword>
<protein>
    <recommendedName>
        <fullName evidence="5">Ribonuclease VapC</fullName>
        <shortName evidence="5">RNase VapC</shortName>
        <ecNumber evidence="5">3.1.-.-</ecNumber>
    </recommendedName>
    <alternativeName>
        <fullName evidence="5">Toxin VapC</fullName>
    </alternativeName>
</protein>
<evidence type="ECO:0000256" key="4">
    <source>
        <dbReference type="ARBA" id="ARBA00022801"/>
    </source>
</evidence>
<organism evidence="7 8">
    <name type="scientific">Sorangium cellulosum</name>
    <name type="common">Polyangium cellulosum</name>
    <dbReference type="NCBI Taxonomy" id="56"/>
    <lineage>
        <taxon>Bacteria</taxon>
        <taxon>Pseudomonadati</taxon>
        <taxon>Myxococcota</taxon>
        <taxon>Polyangia</taxon>
        <taxon>Polyangiales</taxon>
        <taxon>Polyangiaceae</taxon>
        <taxon>Sorangium</taxon>
    </lineage>
</organism>
<comment type="function">
    <text evidence="5">Toxic component of a toxin-antitoxin (TA) system. An RNase.</text>
</comment>
<proteinExistence type="inferred from homology"/>
<keyword evidence="5" id="KW-0800">Toxin</keyword>
<accession>A0A150SQD7</accession>
<dbReference type="SUPFAM" id="SSF88723">
    <property type="entry name" value="PIN domain-like"/>
    <property type="match status" value="1"/>
</dbReference>
<comment type="similarity">
    <text evidence="5">Belongs to the PINc/VapC protein family.</text>
</comment>
<feature type="domain" description="PIN" evidence="6">
    <location>
        <begin position="4"/>
        <end position="133"/>
    </location>
</feature>
<dbReference type="EC" id="3.1.-.-" evidence="5"/>
<evidence type="ECO:0000256" key="3">
    <source>
        <dbReference type="ARBA" id="ARBA00022723"/>
    </source>
</evidence>
<gene>
    <name evidence="5" type="primary">vapC</name>
    <name evidence="7" type="ORF">BE18_17335</name>
</gene>
<dbReference type="InterPro" id="IPR029060">
    <property type="entry name" value="PIN-like_dom_sf"/>
</dbReference>
<dbReference type="GO" id="GO:0000287">
    <property type="term" value="F:magnesium ion binding"/>
    <property type="evidence" value="ECO:0007669"/>
    <property type="project" value="UniProtKB-UniRule"/>
</dbReference>
<dbReference type="GO" id="GO:0090729">
    <property type="term" value="F:toxin activity"/>
    <property type="evidence" value="ECO:0007669"/>
    <property type="project" value="UniProtKB-KW"/>
</dbReference>
<keyword evidence="5" id="KW-0460">Magnesium</keyword>
<keyword evidence="4 5" id="KW-0378">Hydrolase</keyword>
<keyword evidence="2 5" id="KW-0540">Nuclease</keyword>
<comment type="caution">
    <text evidence="7">The sequence shown here is derived from an EMBL/GenBank/DDBJ whole genome shotgun (WGS) entry which is preliminary data.</text>
</comment>
<dbReference type="GO" id="GO:0004540">
    <property type="term" value="F:RNA nuclease activity"/>
    <property type="evidence" value="ECO:0007669"/>
    <property type="project" value="InterPro"/>
</dbReference>